<feature type="region of interest" description="Disordered" evidence="1">
    <location>
        <begin position="1"/>
        <end position="51"/>
    </location>
</feature>
<comment type="caution">
    <text evidence="2">The sequence shown here is derived from an EMBL/GenBank/DDBJ whole genome shotgun (WGS) entry which is preliminary data.</text>
</comment>
<dbReference type="AlphaFoldDB" id="A0A066X5P6"/>
<evidence type="ECO:0000256" key="1">
    <source>
        <dbReference type="SAM" id="MobiDB-lite"/>
    </source>
</evidence>
<evidence type="ECO:0000313" key="2">
    <source>
        <dbReference type="EMBL" id="KDN61066.1"/>
    </source>
</evidence>
<dbReference type="EMBL" id="JMSE01001445">
    <property type="protein sequence ID" value="KDN61066.1"/>
    <property type="molecule type" value="Genomic_DNA"/>
</dbReference>
<feature type="compositionally biased region" description="Basic and acidic residues" evidence="1">
    <location>
        <begin position="33"/>
        <end position="49"/>
    </location>
</feature>
<name>A0A066X5P6_COLSU</name>
<sequence length="258" mass="28589">MEGLSMKDARYLVEGAPPPPTLPAHGDGLDGDQPSRAEQAARADPDHPGVDTLGAIRWQLGRRITEEHPAQNVLGDEPAQIVLLNEEFEAYVLELNSRCINIYQFQDPKGKDKRAAGNERTNRAYFVGADSMTGRPVVADGLAKSNRGNPPRLDADFTGAAFVGHHTKTVATAPIPHTNMLRGRNQMTFVKRLTLGDRYPRDGPVMPVPARTELDTYLREEDEKWQLDWPLSVTTLDPTLAPSFQNLDPTGPNEWRYA</sequence>
<proteinExistence type="predicted"/>
<gene>
    <name evidence="2" type="ORF">CSUB01_01831</name>
</gene>
<evidence type="ECO:0000313" key="3">
    <source>
        <dbReference type="Proteomes" id="UP000027238"/>
    </source>
</evidence>
<protein>
    <submittedName>
        <fullName evidence="2">Uncharacterized protein</fullName>
    </submittedName>
</protein>
<reference evidence="3" key="1">
    <citation type="journal article" date="2014" name="Genome Announc.">
        <title>Draft genome sequence of Colletotrichum sublineola, a destructive pathogen of cultivated sorghum.</title>
        <authorList>
            <person name="Baroncelli R."/>
            <person name="Sanz-Martin J.M."/>
            <person name="Rech G.E."/>
            <person name="Sukno S.A."/>
            <person name="Thon M.R."/>
        </authorList>
    </citation>
    <scope>NUCLEOTIDE SEQUENCE [LARGE SCALE GENOMIC DNA]</scope>
    <source>
        <strain evidence="3">TX430BB</strain>
    </source>
</reference>
<dbReference type="Proteomes" id="UP000027238">
    <property type="component" value="Unassembled WGS sequence"/>
</dbReference>
<feature type="compositionally biased region" description="Basic and acidic residues" evidence="1">
    <location>
        <begin position="1"/>
        <end position="11"/>
    </location>
</feature>
<keyword evidence="3" id="KW-1185">Reference proteome</keyword>
<dbReference type="HOGENOM" id="CLU_1077746_0_0_1"/>
<organism evidence="2 3">
    <name type="scientific">Colletotrichum sublineola</name>
    <name type="common">Sorghum anthracnose fungus</name>
    <dbReference type="NCBI Taxonomy" id="1173701"/>
    <lineage>
        <taxon>Eukaryota</taxon>
        <taxon>Fungi</taxon>
        <taxon>Dikarya</taxon>
        <taxon>Ascomycota</taxon>
        <taxon>Pezizomycotina</taxon>
        <taxon>Sordariomycetes</taxon>
        <taxon>Hypocreomycetidae</taxon>
        <taxon>Glomerellales</taxon>
        <taxon>Glomerellaceae</taxon>
        <taxon>Colletotrichum</taxon>
        <taxon>Colletotrichum graminicola species complex</taxon>
    </lineage>
</organism>
<accession>A0A066X5P6</accession>